<name>W7AZ97_PLAVN</name>
<organism evidence="5 6">
    <name type="scientific">Plasmodium vinckei petteri</name>
    <dbReference type="NCBI Taxonomy" id="138298"/>
    <lineage>
        <taxon>Eukaryota</taxon>
        <taxon>Sar</taxon>
        <taxon>Alveolata</taxon>
        <taxon>Apicomplexa</taxon>
        <taxon>Aconoidasida</taxon>
        <taxon>Haemosporida</taxon>
        <taxon>Plasmodiidae</taxon>
        <taxon>Plasmodium</taxon>
        <taxon>Plasmodium (Vinckeia)</taxon>
    </lineage>
</organism>
<reference evidence="5 6" key="1">
    <citation type="submission" date="2013-02" db="EMBL/GenBank/DDBJ databases">
        <title>The Genome Sequence of Plasmodium vinckei petteri CR.</title>
        <authorList>
            <consortium name="The Broad Institute Genome Sequencing Platform"/>
            <consortium name="The Broad Institute Genome Sequencing Center for Infectious Disease"/>
            <person name="Neafsey D."/>
            <person name="Cheeseman I."/>
            <person name="Volkman S."/>
            <person name="Adams J."/>
            <person name="Walker B."/>
            <person name="Young S.K."/>
            <person name="Zeng Q."/>
            <person name="Gargeya S."/>
            <person name="Fitzgerald M."/>
            <person name="Haas B."/>
            <person name="Abouelleil A."/>
            <person name="Alvarado L."/>
            <person name="Arachchi H.M."/>
            <person name="Berlin A.M."/>
            <person name="Chapman S.B."/>
            <person name="Dewar J."/>
            <person name="Goldberg J."/>
            <person name="Griggs A."/>
            <person name="Gujja S."/>
            <person name="Hansen M."/>
            <person name="Howarth C."/>
            <person name="Imamovic A."/>
            <person name="Larimer J."/>
            <person name="McCowan C."/>
            <person name="Murphy C."/>
            <person name="Neiman D."/>
            <person name="Pearson M."/>
            <person name="Priest M."/>
            <person name="Roberts A."/>
            <person name="Saif S."/>
            <person name="Shea T."/>
            <person name="Sisk P."/>
            <person name="Sykes S."/>
            <person name="Wortman J."/>
            <person name="Nusbaum C."/>
            <person name="Birren B."/>
        </authorList>
    </citation>
    <scope>NUCLEOTIDE SEQUENCE [LARGE SCALE GENOMIC DNA]</scope>
    <source>
        <strain evidence="5 6">CR</strain>
    </source>
</reference>
<dbReference type="InterPro" id="IPR000652">
    <property type="entry name" value="Triosephosphate_isomerase"/>
</dbReference>
<proteinExistence type="inferred from homology"/>
<sequence length="61" mass="6869">MDEIDENTSKCIKIIYGGSITKSNVQDYIENTLIDGFLIGKSSIDETFIDIIKHVDNSHHV</sequence>
<comment type="similarity">
    <text evidence="1">Belongs to the triosephosphate isomerase family.</text>
</comment>
<comment type="pathway">
    <text evidence="4">Carbohydrate biosynthesis.</text>
</comment>
<evidence type="ECO:0000313" key="6">
    <source>
        <dbReference type="Proteomes" id="UP000030659"/>
    </source>
</evidence>
<dbReference type="InterPro" id="IPR013785">
    <property type="entry name" value="Aldolase_TIM"/>
</dbReference>
<dbReference type="InterPro" id="IPR035990">
    <property type="entry name" value="TIM_sf"/>
</dbReference>
<dbReference type="PROSITE" id="PS51440">
    <property type="entry name" value="TIM_2"/>
    <property type="match status" value="1"/>
</dbReference>
<evidence type="ECO:0000313" key="5">
    <source>
        <dbReference type="EMBL" id="EUD73984.1"/>
    </source>
</evidence>
<gene>
    <name evidence="5" type="ORF">YYG_01074</name>
</gene>
<evidence type="ECO:0000256" key="2">
    <source>
        <dbReference type="ARBA" id="ARBA00011738"/>
    </source>
</evidence>
<comment type="subunit">
    <text evidence="2">Homodimer.</text>
</comment>
<dbReference type="Pfam" id="PF00121">
    <property type="entry name" value="TIM"/>
    <property type="match status" value="1"/>
</dbReference>
<evidence type="ECO:0000256" key="4">
    <source>
        <dbReference type="ARBA" id="ARBA00024331"/>
    </source>
</evidence>
<dbReference type="EMBL" id="KI965395">
    <property type="protein sequence ID" value="EUD73984.1"/>
    <property type="molecule type" value="Genomic_DNA"/>
</dbReference>
<dbReference type="GO" id="GO:0004807">
    <property type="term" value="F:triose-phosphate isomerase activity"/>
    <property type="evidence" value="ECO:0007669"/>
    <property type="project" value="InterPro"/>
</dbReference>
<evidence type="ECO:0000256" key="3">
    <source>
        <dbReference type="ARBA" id="ARBA00023235"/>
    </source>
</evidence>
<accession>W7AZ97</accession>
<dbReference type="SUPFAM" id="SSF51351">
    <property type="entry name" value="Triosephosphate isomerase (TIM)"/>
    <property type="match status" value="1"/>
</dbReference>
<evidence type="ECO:0000256" key="1">
    <source>
        <dbReference type="ARBA" id="ARBA00007422"/>
    </source>
</evidence>
<dbReference type="AlphaFoldDB" id="W7AZ97"/>
<dbReference type="Proteomes" id="UP000030659">
    <property type="component" value="Unassembled WGS sequence"/>
</dbReference>
<dbReference type="Gene3D" id="3.20.20.70">
    <property type="entry name" value="Aldolase class I"/>
    <property type="match status" value="1"/>
</dbReference>
<protein>
    <submittedName>
        <fullName evidence="5">Triosephosphate isomerase</fullName>
    </submittedName>
</protein>
<keyword evidence="3 5" id="KW-0413">Isomerase</keyword>